<accession>A0A6A9QNG5</accession>
<feature type="transmembrane region" description="Helical" evidence="6">
    <location>
        <begin position="195"/>
        <end position="218"/>
    </location>
</feature>
<dbReference type="InterPro" id="IPR037185">
    <property type="entry name" value="EmrE-like"/>
</dbReference>
<feature type="domain" description="EamA" evidence="7">
    <location>
        <begin position="138"/>
        <end position="269"/>
    </location>
</feature>
<evidence type="ECO:0000313" key="8">
    <source>
        <dbReference type="EMBL" id="MUN29850.1"/>
    </source>
</evidence>
<dbReference type="AlphaFoldDB" id="A0A6A9QNG5"/>
<comment type="subcellular location">
    <subcellularLocation>
        <location evidence="1">Cell membrane</location>
        <topology evidence="1">Multi-pass membrane protein</topology>
    </subcellularLocation>
</comment>
<evidence type="ECO:0000256" key="2">
    <source>
        <dbReference type="ARBA" id="ARBA00022475"/>
    </source>
</evidence>
<evidence type="ECO:0000313" key="9">
    <source>
        <dbReference type="Proteomes" id="UP000470772"/>
    </source>
</evidence>
<name>A0A6A9QNG5_SULME</name>
<keyword evidence="4 6" id="KW-1133">Transmembrane helix</keyword>
<evidence type="ECO:0000259" key="7">
    <source>
        <dbReference type="Pfam" id="PF00892"/>
    </source>
</evidence>
<dbReference type="InterPro" id="IPR051258">
    <property type="entry name" value="Diverse_Substrate_Transporter"/>
</dbReference>
<keyword evidence="9" id="KW-1185">Reference proteome</keyword>
<proteinExistence type="predicted"/>
<feature type="transmembrane region" description="Helical" evidence="6">
    <location>
        <begin position="7"/>
        <end position="26"/>
    </location>
</feature>
<comment type="caution">
    <text evidence="8">The sequence shown here is derived from an EMBL/GenBank/DDBJ whole genome shotgun (WGS) entry which is preliminary data.</text>
</comment>
<feature type="transmembrane region" description="Helical" evidence="6">
    <location>
        <begin position="62"/>
        <end position="82"/>
    </location>
</feature>
<keyword evidence="3 6" id="KW-0812">Transmembrane</keyword>
<dbReference type="SUPFAM" id="SSF103481">
    <property type="entry name" value="Multidrug resistance efflux transporter EmrE"/>
    <property type="match status" value="2"/>
</dbReference>
<dbReference type="EMBL" id="WGGD01000005">
    <property type="protein sequence ID" value="MUN29850.1"/>
    <property type="molecule type" value="Genomic_DNA"/>
</dbReference>
<evidence type="ECO:0000256" key="3">
    <source>
        <dbReference type="ARBA" id="ARBA00022692"/>
    </source>
</evidence>
<dbReference type="InterPro" id="IPR000620">
    <property type="entry name" value="EamA_dom"/>
</dbReference>
<organism evidence="8 9">
    <name type="scientific">Sulfuracidifex metallicus DSM 6482 = JCM 9184</name>
    <dbReference type="NCBI Taxonomy" id="523847"/>
    <lineage>
        <taxon>Archaea</taxon>
        <taxon>Thermoproteota</taxon>
        <taxon>Thermoprotei</taxon>
        <taxon>Sulfolobales</taxon>
        <taxon>Sulfolobaceae</taxon>
        <taxon>Sulfuracidifex</taxon>
    </lineage>
</organism>
<sequence>MNTERLKYFILLILGGASFGTASIFIKESQLTPAAITFLRFAVAGFILSKGRFVHELKLKEYLVLGGLLSLHMFTFVEGVYHTTIIDATVLVSTSPFFVVILSFLGKYSTTRRDLIAVTIGFLGVVLINSPLDEGDILGNLISVFSAFTIALYTLKLSKIAVRDPLGSTAWIYLTSALFSFPFFLLEGIGRIDLVSILSLIGLIFLPTLIGHTSIVVASGKVKPQHIETIGLLEPVVATALSIPLFGEIPTPLELLGSTLIISSIIVVIRSEE</sequence>
<feature type="transmembrane region" description="Helical" evidence="6">
    <location>
        <begin position="32"/>
        <end position="50"/>
    </location>
</feature>
<feature type="transmembrane region" description="Helical" evidence="6">
    <location>
        <begin position="138"/>
        <end position="158"/>
    </location>
</feature>
<evidence type="ECO:0000256" key="4">
    <source>
        <dbReference type="ARBA" id="ARBA00022989"/>
    </source>
</evidence>
<feature type="transmembrane region" description="Helical" evidence="6">
    <location>
        <begin position="88"/>
        <end position="108"/>
    </location>
</feature>
<reference evidence="8 9" key="1">
    <citation type="submission" date="2019-10" db="EMBL/GenBank/DDBJ databases">
        <title>Sequencing and Assembly of Multiple Reported Metal-Biooxidizing Members of the Extremely Thermoacidophilic Archaeal Family Sulfolobaceae.</title>
        <authorList>
            <person name="Counts J.A."/>
            <person name="Kelly R.M."/>
        </authorList>
    </citation>
    <scope>NUCLEOTIDE SEQUENCE [LARGE SCALE GENOMIC DNA]</scope>
    <source>
        <strain evidence="8 9">DSM 6482</strain>
    </source>
</reference>
<gene>
    <name evidence="8" type="ORF">GC250_10495</name>
</gene>
<keyword evidence="2" id="KW-1003">Cell membrane</keyword>
<dbReference type="GO" id="GO:0005886">
    <property type="term" value="C:plasma membrane"/>
    <property type="evidence" value="ECO:0007669"/>
    <property type="project" value="UniProtKB-SubCell"/>
</dbReference>
<evidence type="ECO:0000256" key="6">
    <source>
        <dbReference type="SAM" id="Phobius"/>
    </source>
</evidence>
<dbReference type="Proteomes" id="UP000470772">
    <property type="component" value="Unassembled WGS sequence"/>
</dbReference>
<evidence type="ECO:0000256" key="5">
    <source>
        <dbReference type="ARBA" id="ARBA00023136"/>
    </source>
</evidence>
<dbReference type="PANTHER" id="PTHR42920:SF11">
    <property type="entry name" value="INNER MEMBRANE PROTEIN YTFF"/>
    <property type="match status" value="1"/>
</dbReference>
<evidence type="ECO:0000256" key="1">
    <source>
        <dbReference type="ARBA" id="ARBA00004651"/>
    </source>
</evidence>
<keyword evidence="5 6" id="KW-0472">Membrane</keyword>
<dbReference type="PANTHER" id="PTHR42920">
    <property type="entry name" value="OS03G0707200 PROTEIN-RELATED"/>
    <property type="match status" value="1"/>
</dbReference>
<dbReference type="OrthoDB" id="43875at2157"/>
<dbReference type="Pfam" id="PF00892">
    <property type="entry name" value="EamA"/>
    <property type="match status" value="2"/>
</dbReference>
<protein>
    <submittedName>
        <fullName evidence="8">EamA family transporter</fullName>
    </submittedName>
</protein>
<feature type="domain" description="EamA" evidence="7">
    <location>
        <begin position="8"/>
        <end position="129"/>
    </location>
</feature>
<feature type="transmembrane region" description="Helical" evidence="6">
    <location>
        <begin position="115"/>
        <end position="132"/>
    </location>
</feature>
<feature type="transmembrane region" description="Helical" evidence="6">
    <location>
        <begin position="170"/>
        <end position="189"/>
    </location>
</feature>